<dbReference type="InterPro" id="IPR019988">
    <property type="entry name" value="GTP-bd_ribosome_bgen_YqeH"/>
</dbReference>
<dbReference type="InterPro" id="IPR050896">
    <property type="entry name" value="Mito_lipid_metab_GTPase"/>
</dbReference>
<dbReference type="AlphaFoldDB" id="A0AA43UDC0"/>
<dbReference type="CDD" id="cd01855">
    <property type="entry name" value="YqeH"/>
    <property type="match status" value="1"/>
</dbReference>
<name>A0AA43UDC0_9LACT</name>
<dbReference type="Gene3D" id="3.40.50.300">
    <property type="entry name" value="P-loop containing nucleotide triphosphate hydrolases"/>
    <property type="match status" value="1"/>
</dbReference>
<sequence length="372" mass="41911">MSQSSQKIKCIGCGAVIQTEKKELEGFIPASALEKADQDADIYCQRCFRLRHYNDLMDIDLDEESYKKILDEISSKQALIVLVVDLFDFEGSFIQGIQRYAHDNPIIIVGNKFDLLPQSVKESRIRQWVMKRSHALGVRPQEVLVTSATQKQYIDDLAQKIDRLRKGRDVYILGASNVGKSTLINQMIAPAIDDNSLITTSYFPGTTLGKIEIPLDDGAFLIDTPGIIQRDQVSYFLKGKELKQVTPKRRLNPKAYQINGRQTLFLGGLGRFDLISSPEKSSLVVYASEDLYIHRTKTEKAEQIIENMVGKELTPPSIENKLNLKYKQRDFKLKEKSDILISGLGWVTAPENVSLSVYAPEGVNVVLRPAMI</sequence>
<dbReference type="PANTHER" id="PTHR46434">
    <property type="entry name" value="GENETIC INTERACTOR OF PROHIBITINS 3, MITOCHONDRIAL"/>
    <property type="match status" value="1"/>
</dbReference>
<dbReference type="NCBIfam" id="TIGR03597">
    <property type="entry name" value="GTPase_YqeH"/>
    <property type="match status" value="1"/>
</dbReference>
<keyword evidence="3" id="KW-1185">Reference proteome</keyword>
<dbReference type="InterPro" id="IPR010914">
    <property type="entry name" value="RsgA_GTPase_dom"/>
</dbReference>
<dbReference type="Proteomes" id="UP001171751">
    <property type="component" value="Unassembled WGS sequence"/>
</dbReference>
<proteinExistence type="predicted"/>
<dbReference type="SUPFAM" id="SSF52540">
    <property type="entry name" value="P-loop containing nucleoside triphosphate hydrolases"/>
    <property type="match status" value="1"/>
</dbReference>
<dbReference type="PROSITE" id="PS51721">
    <property type="entry name" value="G_CP"/>
    <property type="match status" value="1"/>
</dbReference>
<feature type="domain" description="CP-type G" evidence="1">
    <location>
        <begin position="67"/>
        <end position="230"/>
    </location>
</feature>
<dbReference type="EMBL" id="JAUNQW010000028">
    <property type="protein sequence ID" value="MDO5457843.1"/>
    <property type="molecule type" value="Genomic_DNA"/>
</dbReference>
<evidence type="ECO:0000259" key="1">
    <source>
        <dbReference type="PROSITE" id="PS51721"/>
    </source>
</evidence>
<dbReference type="InterPro" id="IPR030378">
    <property type="entry name" value="G_CP_dom"/>
</dbReference>
<protein>
    <submittedName>
        <fullName evidence="2">Ribosome biogenesis GTPase YqeH</fullName>
    </submittedName>
</protein>
<evidence type="ECO:0000313" key="2">
    <source>
        <dbReference type="EMBL" id="MDO5457843.1"/>
    </source>
</evidence>
<dbReference type="Pfam" id="PF21516">
    <property type="entry name" value="YqeH-like_C"/>
    <property type="match status" value="1"/>
</dbReference>
<dbReference type="Pfam" id="PF03193">
    <property type="entry name" value="RsgA_GTPase"/>
    <property type="match status" value="1"/>
</dbReference>
<comment type="caution">
    <text evidence="2">The sequence shown here is derived from an EMBL/GenBank/DDBJ whole genome shotgun (WGS) entry which is preliminary data.</text>
</comment>
<dbReference type="PANTHER" id="PTHR46434:SF1">
    <property type="entry name" value="GENETIC INTERACTOR OF PROHIBITINS 3, MITOCHONDRIAL"/>
    <property type="match status" value="1"/>
</dbReference>
<gene>
    <name evidence="2" type="primary">yqeH</name>
    <name evidence="2" type="ORF">Q4F26_05790</name>
</gene>
<reference evidence="2" key="1">
    <citation type="submission" date="2023-07" db="EMBL/GenBank/DDBJ databases">
        <title>Between Cages and Wild: Unraveling the Impact of Captivity on Animal Microbiomes and Antimicrobial Resistance.</title>
        <authorList>
            <person name="Schmartz G.P."/>
            <person name="Rehner J."/>
            <person name="Schuff M.J."/>
            <person name="Becker S.L."/>
            <person name="Kravczyk M."/>
            <person name="Gurevich A."/>
            <person name="Francke R."/>
            <person name="Mueller R."/>
            <person name="Keller V."/>
            <person name="Keller A."/>
        </authorList>
    </citation>
    <scope>NUCLEOTIDE SEQUENCE</scope>
    <source>
        <strain evidence="2">S39M_St_73</strain>
    </source>
</reference>
<evidence type="ECO:0000313" key="3">
    <source>
        <dbReference type="Proteomes" id="UP001171751"/>
    </source>
</evidence>
<dbReference type="InterPro" id="IPR048422">
    <property type="entry name" value="NOA1/YqeH-like_C"/>
</dbReference>
<organism evidence="2 3">
    <name type="scientific">Atopococcus tabaci</name>
    <dbReference type="NCBI Taxonomy" id="269774"/>
    <lineage>
        <taxon>Bacteria</taxon>
        <taxon>Bacillati</taxon>
        <taxon>Bacillota</taxon>
        <taxon>Bacilli</taxon>
        <taxon>Lactobacillales</taxon>
        <taxon>Carnobacteriaceae</taxon>
        <taxon>Atopococcus</taxon>
    </lineage>
</organism>
<dbReference type="GO" id="GO:0005525">
    <property type="term" value="F:GTP binding"/>
    <property type="evidence" value="ECO:0007669"/>
    <property type="project" value="InterPro"/>
</dbReference>
<accession>A0AA43UDC0</accession>
<dbReference type="InterPro" id="IPR027417">
    <property type="entry name" value="P-loop_NTPase"/>
</dbReference>